<sequence>MTGMQLSQLPERTQDYLKILWNHEERHGSESAMALGELAKAAEQKLPTASEAVKRLATQDLVIHERYSGVRLAPLGRHLAVGVVRRHRLVETFLVETLGYSWDEVHAEADVLEHACSDRFVERLDALLGHPTRDPHGDPIPGADGTAEALSELLLADAPVNTPVTVEQVNDADPDLLRLLDRHGVYPGVQLVIPAPAAAGLLEIDLVDGGRFTLAEVAARDITVRV</sequence>
<evidence type="ECO:0000256" key="7">
    <source>
        <dbReference type="ARBA" id="ARBA00023015"/>
    </source>
</evidence>
<dbReference type="Proteomes" id="UP000033566">
    <property type="component" value="Chromosome"/>
</dbReference>
<dbReference type="GO" id="GO:0003677">
    <property type="term" value="F:DNA binding"/>
    <property type="evidence" value="ECO:0007669"/>
    <property type="project" value="UniProtKB-KW"/>
</dbReference>
<keyword evidence="10" id="KW-0804">Transcription</keyword>
<evidence type="ECO:0000256" key="1">
    <source>
        <dbReference type="ARBA" id="ARBA00004496"/>
    </source>
</evidence>
<dbReference type="InterPro" id="IPR022689">
    <property type="entry name" value="Iron_dep_repressor"/>
</dbReference>
<dbReference type="AlphaFoldDB" id="A0A0F6QVB5"/>
<comment type="subunit">
    <text evidence="3">Homodimer.</text>
</comment>
<evidence type="ECO:0000256" key="11">
    <source>
        <dbReference type="ARBA" id="ARBA00023211"/>
    </source>
</evidence>
<evidence type="ECO:0000256" key="10">
    <source>
        <dbReference type="ARBA" id="ARBA00023163"/>
    </source>
</evidence>
<accession>A0A0F6QVB5</accession>
<dbReference type="SUPFAM" id="SSF47979">
    <property type="entry name" value="Iron-dependent repressor protein, dimerization domain"/>
    <property type="match status" value="1"/>
</dbReference>
<dbReference type="GO" id="GO:0046914">
    <property type="term" value="F:transition metal ion binding"/>
    <property type="evidence" value="ECO:0007669"/>
    <property type="project" value="InterPro"/>
</dbReference>
<dbReference type="SUPFAM" id="SSF50037">
    <property type="entry name" value="C-terminal domain of transcriptional repressors"/>
    <property type="match status" value="1"/>
</dbReference>
<evidence type="ECO:0000256" key="13">
    <source>
        <dbReference type="ARBA" id="ARBA00032618"/>
    </source>
</evidence>
<dbReference type="InterPro" id="IPR022687">
    <property type="entry name" value="HTH_DTXR"/>
</dbReference>
<evidence type="ECO:0000256" key="4">
    <source>
        <dbReference type="ARBA" id="ARBA00016140"/>
    </source>
</evidence>
<evidence type="ECO:0000256" key="6">
    <source>
        <dbReference type="ARBA" id="ARBA00022491"/>
    </source>
</evidence>
<organism evidence="15 16">
    <name type="scientific">Corynebacterium camporealensis</name>
    <dbReference type="NCBI Taxonomy" id="161896"/>
    <lineage>
        <taxon>Bacteria</taxon>
        <taxon>Bacillati</taxon>
        <taxon>Actinomycetota</taxon>
        <taxon>Actinomycetes</taxon>
        <taxon>Mycobacteriales</taxon>
        <taxon>Corynebacteriaceae</taxon>
        <taxon>Corynebacterium</taxon>
    </lineage>
</organism>
<dbReference type="InterPro" id="IPR008988">
    <property type="entry name" value="Transcriptional_repressor_C"/>
</dbReference>
<dbReference type="Pfam" id="PF04023">
    <property type="entry name" value="FeoA"/>
    <property type="match status" value="1"/>
</dbReference>
<dbReference type="PANTHER" id="PTHR33238:SF11">
    <property type="entry name" value="TRANSCRIPTIONAL REGULATOR MNTR"/>
    <property type="match status" value="1"/>
</dbReference>
<evidence type="ECO:0000313" key="16">
    <source>
        <dbReference type="Proteomes" id="UP000033566"/>
    </source>
</evidence>
<keyword evidence="8" id="KW-0238">DNA-binding</keyword>
<keyword evidence="6" id="KW-0678">Repressor</keyword>
<dbReference type="InterPro" id="IPR007167">
    <property type="entry name" value="Fe-transptr_FeoA-like"/>
</dbReference>
<dbReference type="InterPro" id="IPR036390">
    <property type="entry name" value="WH_DNA-bd_sf"/>
</dbReference>
<dbReference type="GO" id="GO:0003700">
    <property type="term" value="F:DNA-binding transcription factor activity"/>
    <property type="evidence" value="ECO:0007669"/>
    <property type="project" value="InterPro"/>
</dbReference>
<keyword evidence="11" id="KW-0464">Manganese</keyword>
<evidence type="ECO:0000256" key="3">
    <source>
        <dbReference type="ARBA" id="ARBA00011738"/>
    </source>
</evidence>
<evidence type="ECO:0000313" key="15">
    <source>
        <dbReference type="EMBL" id="AKE38275.1"/>
    </source>
</evidence>
<dbReference type="Gene3D" id="1.10.10.10">
    <property type="entry name" value="Winged helix-like DNA-binding domain superfamily/Winged helix DNA-binding domain"/>
    <property type="match status" value="1"/>
</dbReference>
<dbReference type="InterPro" id="IPR050536">
    <property type="entry name" value="DtxR_MntR_Metal-Reg"/>
</dbReference>
<dbReference type="HOGENOM" id="CLU_069532_0_2_11"/>
<dbReference type="PATRIC" id="fig|161896.4.peg.287"/>
<dbReference type="Pfam" id="PF02742">
    <property type="entry name" value="Fe_dep_repr_C"/>
    <property type="match status" value="1"/>
</dbReference>
<evidence type="ECO:0000256" key="12">
    <source>
        <dbReference type="ARBA" id="ARBA00032593"/>
    </source>
</evidence>
<dbReference type="KEGG" id="ccj:UL81_01450"/>
<dbReference type="EMBL" id="CP011311">
    <property type="protein sequence ID" value="AKE38275.1"/>
    <property type="molecule type" value="Genomic_DNA"/>
</dbReference>
<evidence type="ECO:0000256" key="5">
    <source>
        <dbReference type="ARBA" id="ARBA00022490"/>
    </source>
</evidence>
<evidence type="ECO:0000256" key="8">
    <source>
        <dbReference type="ARBA" id="ARBA00023125"/>
    </source>
</evidence>
<dbReference type="InterPro" id="IPR036421">
    <property type="entry name" value="Fe_dep_repressor_sf"/>
</dbReference>
<keyword evidence="5" id="KW-0963">Cytoplasm</keyword>
<name>A0A0F6QVB5_9CORY</name>
<evidence type="ECO:0000256" key="14">
    <source>
        <dbReference type="ARBA" id="ARBA00033329"/>
    </source>
</evidence>
<dbReference type="PANTHER" id="PTHR33238">
    <property type="entry name" value="IRON (METAL) DEPENDENT REPRESSOR, DTXR FAMILY"/>
    <property type="match status" value="1"/>
</dbReference>
<keyword evidence="7" id="KW-0805">Transcription regulation</keyword>
<keyword evidence="9" id="KW-0010">Activator</keyword>
<dbReference type="STRING" id="161896.UL81_01450"/>
<dbReference type="SUPFAM" id="SSF46785">
    <property type="entry name" value="Winged helix' DNA-binding domain"/>
    <property type="match status" value="1"/>
</dbReference>
<dbReference type="SMART" id="SM00529">
    <property type="entry name" value="HTH_DTXR"/>
    <property type="match status" value="1"/>
</dbReference>
<comment type="similarity">
    <text evidence="2">Belongs to the DtxR/MntR family.</text>
</comment>
<dbReference type="Pfam" id="PF01325">
    <property type="entry name" value="Fe_dep_repress"/>
    <property type="match status" value="1"/>
</dbReference>
<dbReference type="SMART" id="SM00899">
    <property type="entry name" value="FeoA"/>
    <property type="match status" value="1"/>
</dbReference>
<dbReference type="GO" id="GO:0045892">
    <property type="term" value="P:negative regulation of DNA-templated transcription"/>
    <property type="evidence" value="ECO:0007669"/>
    <property type="project" value="TreeGrafter"/>
</dbReference>
<evidence type="ECO:0000256" key="2">
    <source>
        <dbReference type="ARBA" id="ARBA00007871"/>
    </source>
</evidence>
<comment type="subcellular location">
    <subcellularLocation>
        <location evidence="1">Cytoplasm</location>
    </subcellularLocation>
</comment>
<dbReference type="GO" id="GO:0046983">
    <property type="term" value="F:protein dimerization activity"/>
    <property type="evidence" value="ECO:0007669"/>
    <property type="project" value="InterPro"/>
</dbReference>
<dbReference type="PROSITE" id="PS50944">
    <property type="entry name" value="HTH_DTXR"/>
    <property type="match status" value="1"/>
</dbReference>
<evidence type="ECO:0000256" key="9">
    <source>
        <dbReference type="ARBA" id="ARBA00023159"/>
    </source>
</evidence>
<protein>
    <recommendedName>
        <fullName evidence="4">Diphtheria toxin repressor</fullName>
    </recommendedName>
    <alternativeName>
        <fullName evidence="13">Iron-dependent diphtheria tox regulatory element</fullName>
    </alternativeName>
    <alternativeName>
        <fullName evidence="12">Manganese transport regulator</fullName>
    </alternativeName>
    <alternativeName>
        <fullName evidence="14">Tox regulatory factor</fullName>
    </alternativeName>
</protein>
<gene>
    <name evidence="15" type="primary">mntR</name>
    <name evidence="15" type="ORF">UL81_01450</name>
</gene>
<dbReference type="InterPro" id="IPR001367">
    <property type="entry name" value="Fe_dep_repressor"/>
</dbReference>
<dbReference type="FunFam" id="1.10.60.10:FF:000004">
    <property type="entry name" value="DtxR family transcriptional regulator"/>
    <property type="match status" value="1"/>
</dbReference>
<keyword evidence="16" id="KW-1185">Reference proteome</keyword>
<proteinExistence type="inferred from homology"/>
<reference evidence="15 16" key="1">
    <citation type="journal article" date="2015" name="Genome Announc.">
        <title>Complete Genome Sequence of Corynebacterium camporealensis DSM 44610, Isolated from the Milk of a Manchega Sheep with Subclinical Mastitis.</title>
        <authorList>
            <person name="Ruckert C."/>
            <person name="Albersmeier A."/>
            <person name="Winkler A."/>
            <person name="Tauch A."/>
        </authorList>
    </citation>
    <scope>NUCLEOTIDE SEQUENCE [LARGE SCALE GENOMIC DNA]</scope>
    <source>
        <strain evidence="15 16">DSM 44610</strain>
    </source>
</reference>
<dbReference type="GO" id="GO:0005737">
    <property type="term" value="C:cytoplasm"/>
    <property type="evidence" value="ECO:0007669"/>
    <property type="project" value="UniProtKB-SubCell"/>
</dbReference>
<dbReference type="InterPro" id="IPR036388">
    <property type="entry name" value="WH-like_DNA-bd_sf"/>
</dbReference>